<name>A0A9E8RU53_9BACI</name>
<dbReference type="RefSeq" id="WP_275416632.1">
    <property type="nucleotide sequence ID" value="NZ_CP106878.1"/>
</dbReference>
<dbReference type="Pfam" id="PF01663">
    <property type="entry name" value="Phosphodiest"/>
    <property type="match status" value="1"/>
</dbReference>
<evidence type="ECO:0000313" key="1">
    <source>
        <dbReference type="EMBL" id="WAA08850.1"/>
    </source>
</evidence>
<dbReference type="AlphaFoldDB" id="A0A9E8RU53"/>
<accession>A0A9E8RU53</accession>
<protein>
    <submittedName>
        <fullName evidence="1">Alkaline phosphatase family protein</fullName>
    </submittedName>
</protein>
<dbReference type="Gene3D" id="3.40.720.10">
    <property type="entry name" value="Alkaline Phosphatase, subunit A"/>
    <property type="match status" value="1"/>
</dbReference>
<gene>
    <name evidence="1" type="ORF">OE104_09535</name>
</gene>
<keyword evidence="2" id="KW-1185">Reference proteome</keyword>
<dbReference type="InterPro" id="IPR002591">
    <property type="entry name" value="Phosphodiest/P_Trfase"/>
</dbReference>
<dbReference type="SUPFAM" id="SSF53649">
    <property type="entry name" value="Alkaline phosphatase-like"/>
    <property type="match status" value="1"/>
</dbReference>
<reference evidence="1" key="1">
    <citation type="submission" date="2022-09" db="EMBL/GenBank/DDBJ databases">
        <title>Complete Genomes of Fervidibacillus albus and Fervidibacillus halotolerans isolated from tidal flat sediments.</title>
        <authorList>
            <person name="Kwon K.K."/>
            <person name="Yang S.-H."/>
            <person name="Park M.J."/>
            <person name="Oh H.-M."/>
        </authorList>
    </citation>
    <scope>NUCLEOTIDE SEQUENCE</scope>
    <source>
        <strain evidence="1">MEBiC13591</strain>
    </source>
</reference>
<dbReference type="EMBL" id="CP106878">
    <property type="protein sequence ID" value="WAA08850.1"/>
    <property type="molecule type" value="Genomic_DNA"/>
</dbReference>
<dbReference type="InterPro" id="IPR017850">
    <property type="entry name" value="Alkaline_phosphatase_core_sf"/>
</dbReference>
<evidence type="ECO:0000313" key="2">
    <source>
        <dbReference type="Proteomes" id="UP001164718"/>
    </source>
</evidence>
<proteinExistence type="predicted"/>
<organism evidence="1 2">
    <name type="scientific">Fervidibacillus albus</name>
    <dbReference type="NCBI Taxonomy" id="2980026"/>
    <lineage>
        <taxon>Bacteria</taxon>
        <taxon>Bacillati</taxon>
        <taxon>Bacillota</taxon>
        <taxon>Bacilli</taxon>
        <taxon>Bacillales</taxon>
        <taxon>Bacillaceae</taxon>
        <taxon>Fervidibacillus</taxon>
    </lineage>
</organism>
<sequence length="485" mass="55830">MPNETKKRVIMIMIHALSDQNLQEALKEKKAPALQFFIDHGHYLSNMVSPFPTVSVNVESTILTGHNNDRHKIPGLIWYSEKEKRLLDYNKRFHRILQKSVEDLPRINKYLSNDMRTIHEVLHENRIRTASIGAHMFRGNFSYELTTSQRVLSSIRDQKTFQVQAPEYFSYGAYQQIGTEKRHTAFWQNNGLNDQFATEELLYLLRHGKLPPFILLTLPDLERSVKKYGRFDMKGIEKVNGHLEAILNAYTNWEDALRENIWIIIGNRGHAWLSDDKKDASIDLRKLFKSYKIANRRKEVTKKDELAFAINERMAYIYPFHSDKNSLEDLTKKLQLDNRIAIIAIKKGKWVTVTSGLHNGFLRFSQGGPLIDQYGQSWTIEGNKNILNLSIRGRKIEYGNYPDALARLDASFSSHEGTFIIVSANPGHLFVDGRFPTYVGRAASGGLHKQDSLVATIVSGTDSLPNHHRLVDMKDWILSLLLVRK</sequence>
<dbReference type="Proteomes" id="UP001164718">
    <property type="component" value="Chromosome"/>
</dbReference>
<dbReference type="KEGG" id="faf:OE104_09535"/>